<protein>
    <submittedName>
        <fullName evidence="2">Uncharacterized protein</fullName>
    </submittedName>
</protein>
<dbReference type="Proteomes" id="UP000255283">
    <property type="component" value="Unassembled WGS sequence"/>
</dbReference>
<dbReference type="EMBL" id="UGTJ01000001">
    <property type="protein sequence ID" value="SUB80502.1"/>
    <property type="molecule type" value="Genomic_DNA"/>
</dbReference>
<keyword evidence="1" id="KW-0812">Transmembrane</keyword>
<evidence type="ECO:0000313" key="3">
    <source>
        <dbReference type="Proteomes" id="UP000255283"/>
    </source>
</evidence>
<feature type="transmembrane region" description="Helical" evidence="1">
    <location>
        <begin position="30"/>
        <end position="48"/>
    </location>
</feature>
<evidence type="ECO:0000313" key="2">
    <source>
        <dbReference type="EMBL" id="SUB80502.1"/>
    </source>
</evidence>
<organism evidence="2 3">
    <name type="scientific">Segatella buccae</name>
    <dbReference type="NCBI Taxonomy" id="28126"/>
    <lineage>
        <taxon>Bacteria</taxon>
        <taxon>Pseudomonadati</taxon>
        <taxon>Bacteroidota</taxon>
        <taxon>Bacteroidia</taxon>
        <taxon>Bacteroidales</taxon>
        <taxon>Prevotellaceae</taxon>
        <taxon>Segatella</taxon>
    </lineage>
</organism>
<keyword evidence="1" id="KW-0472">Membrane</keyword>
<dbReference type="AlphaFoldDB" id="A0AAQ1ZJR9"/>
<gene>
    <name evidence="2" type="ORF">NCTC13063_01787</name>
</gene>
<evidence type="ECO:0000256" key="1">
    <source>
        <dbReference type="SAM" id="Phobius"/>
    </source>
</evidence>
<name>A0AAQ1ZJR9_9BACT</name>
<keyword evidence="1" id="KW-1133">Transmembrane helix</keyword>
<accession>A0AAQ1ZJR9</accession>
<sequence>MLLSYLITYTIYAVLSLVPVWLGWYDYEEAFRVFLTLAVVDFVVTRFGKKFNKKK</sequence>
<feature type="transmembrane region" description="Helical" evidence="1">
    <location>
        <begin position="7"/>
        <end position="24"/>
    </location>
</feature>
<comment type="caution">
    <text evidence="2">The sequence shown here is derived from an EMBL/GenBank/DDBJ whole genome shotgun (WGS) entry which is preliminary data.</text>
</comment>
<reference evidence="2 3" key="1">
    <citation type="submission" date="2018-06" db="EMBL/GenBank/DDBJ databases">
        <authorList>
            <consortium name="Pathogen Informatics"/>
            <person name="Doyle S."/>
        </authorList>
    </citation>
    <scope>NUCLEOTIDE SEQUENCE [LARGE SCALE GENOMIC DNA]</scope>
    <source>
        <strain evidence="2 3">NCTC13063</strain>
    </source>
</reference>
<proteinExistence type="predicted"/>